<dbReference type="Pfam" id="PF01103">
    <property type="entry name" value="Omp85"/>
    <property type="match status" value="1"/>
</dbReference>
<evidence type="ECO:0000256" key="9">
    <source>
        <dbReference type="NCBIfam" id="TIGR03303"/>
    </source>
</evidence>
<dbReference type="AlphaFoldDB" id="A0A1T2L7V8"/>
<dbReference type="PROSITE" id="PS51779">
    <property type="entry name" value="POTRA"/>
    <property type="match status" value="5"/>
</dbReference>
<dbReference type="HAMAP" id="MF_01430">
    <property type="entry name" value="OM_assembly_BamA"/>
    <property type="match status" value="1"/>
</dbReference>
<dbReference type="FunFam" id="3.10.20.310:FF:000001">
    <property type="entry name" value="Outer membrane protein assembly factor BamA"/>
    <property type="match status" value="1"/>
</dbReference>
<dbReference type="InterPro" id="IPR023707">
    <property type="entry name" value="OM_assembly_BamA"/>
</dbReference>
<keyword evidence="12" id="KW-1185">Reference proteome</keyword>
<keyword evidence="7 8" id="KW-0998">Cell outer membrane</keyword>
<dbReference type="InterPro" id="IPR000184">
    <property type="entry name" value="Bac_surfAg_D15"/>
</dbReference>
<evidence type="ECO:0000256" key="2">
    <source>
        <dbReference type="ARBA" id="ARBA00022452"/>
    </source>
</evidence>
<dbReference type="FunFam" id="3.10.20.310:FF:000002">
    <property type="entry name" value="Outer membrane protein assembly factor BamA"/>
    <property type="match status" value="1"/>
</dbReference>
<feature type="chain" id="PRO_5013415282" description="Outer membrane protein assembly factor BamA" evidence="8">
    <location>
        <begin position="21"/>
        <end position="759"/>
    </location>
</feature>
<reference evidence="11 12" key="1">
    <citation type="submission" date="2016-11" db="EMBL/GenBank/DDBJ databases">
        <title>Mixed transmission modes and dynamic genome evolution in an obligate animal-bacterial symbiosis.</title>
        <authorList>
            <person name="Russell S.L."/>
            <person name="Corbett-Detig R.B."/>
            <person name="Cavanaugh C.M."/>
        </authorList>
    </citation>
    <scope>NUCLEOTIDE SEQUENCE [LARGE SCALE GENOMIC DNA]</scope>
    <source>
        <strain evidence="11">Sveles-Q1</strain>
    </source>
</reference>
<keyword evidence="4 8" id="KW-0732">Signal</keyword>
<evidence type="ECO:0000256" key="6">
    <source>
        <dbReference type="ARBA" id="ARBA00023136"/>
    </source>
</evidence>
<evidence type="ECO:0000313" key="11">
    <source>
        <dbReference type="EMBL" id="OOZ41188.1"/>
    </source>
</evidence>
<evidence type="ECO:0000256" key="3">
    <source>
        <dbReference type="ARBA" id="ARBA00022692"/>
    </source>
</evidence>
<keyword evidence="2 8" id="KW-1134">Transmembrane beta strand</keyword>
<dbReference type="Pfam" id="PF07244">
    <property type="entry name" value="POTRA"/>
    <property type="match status" value="5"/>
</dbReference>
<dbReference type="Proteomes" id="UP000191110">
    <property type="component" value="Unassembled WGS sequence"/>
</dbReference>
<feature type="signal peptide" evidence="8">
    <location>
        <begin position="1"/>
        <end position="20"/>
    </location>
</feature>
<evidence type="ECO:0000313" key="12">
    <source>
        <dbReference type="Proteomes" id="UP000191110"/>
    </source>
</evidence>
<feature type="domain" description="POTRA" evidence="10">
    <location>
        <begin position="92"/>
        <end position="172"/>
    </location>
</feature>
<keyword evidence="3 8" id="KW-0812">Transmembrane</keyword>
<dbReference type="GO" id="GO:1990063">
    <property type="term" value="C:Bam protein complex"/>
    <property type="evidence" value="ECO:0007669"/>
    <property type="project" value="TreeGrafter"/>
</dbReference>
<evidence type="ECO:0000256" key="7">
    <source>
        <dbReference type="ARBA" id="ARBA00023237"/>
    </source>
</evidence>
<evidence type="ECO:0000259" key="10">
    <source>
        <dbReference type="PROSITE" id="PS51779"/>
    </source>
</evidence>
<evidence type="ECO:0000256" key="1">
    <source>
        <dbReference type="ARBA" id="ARBA00004370"/>
    </source>
</evidence>
<evidence type="ECO:0000256" key="4">
    <source>
        <dbReference type="ARBA" id="ARBA00022729"/>
    </source>
</evidence>
<dbReference type="InterPro" id="IPR039910">
    <property type="entry name" value="D15-like"/>
</dbReference>
<comment type="caution">
    <text evidence="11">The sequence shown here is derived from an EMBL/GenBank/DDBJ whole genome shotgun (WGS) entry which is preliminary data.</text>
</comment>
<dbReference type="NCBIfam" id="TIGR03303">
    <property type="entry name" value="OM_YaeT"/>
    <property type="match status" value="1"/>
</dbReference>
<dbReference type="GO" id="GO:0043165">
    <property type="term" value="P:Gram-negative-bacterium-type cell outer membrane assembly"/>
    <property type="evidence" value="ECO:0007669"/>
    <property type="project" value="UniProtKB-UniRule"/>
</dbReference>
<name>A0A1T2L7V8_9GAMM</name>
<keyword evidence="6 8" id="KW-0472">Membrane</keyword>
<dbReference type="PANTHER" id="PTHR12815:SF23">
    <property type="entry name" value="OUTER MEMBRANE PROTEIN ASSEMBLY FACTOR BAMA"/>
    <property type="match status" value="1"/>
</dbReference>
<dbReference type="InterPro" id="IPR034746">
    <property type="entry name" value="POTRA"/>
</dbReference>
<feature type="domain" description="POTRA" evidence="10">
    <location>
        <begin position="175"/>
        <end position="263"/>
    </location>
</feature>
<comment type="subcellular location">
    <subcellularLocation>
        <location evidence="8">Cell outer membrane</location>
    </subcellularLocation>
    <subcellularLocation>
        <location evidence="1">Membrane</location>
    </subcellularLocation>
</comment>
<keyword evidence="5 8" id="KW-0677">Repeat</keyword>
<dbReference type="EMBL" id="MPRL01000013">
    <property type="protein sequence ID" value="OOZ41188.1"/>
    <property type="molecule type" value="Genomic_DNA"/>
</dbReference>
<comment type="subunit">
    <text evidence="8">Part of the Bam complex.</text>
</comment>
<gene>
    <name evidence="8" type="primary">bamA</name>
    <name evidence="11" type="ORF">BOW53_04800</name>
</gene>
<dbReference type="PANTHER" id="PTHR12815">
    <property type="entry name" value="SORTING AND ASSEMBLY MACHINERY SAMM50 PROTEIN FAMILY MEMBER"/>
    <property type="match status" value="1"/>
</dbReference>
<evidence type="ECO:0000256" key="8">
    <source>
        <dbReference type="HAMAP-Rule" id="MF_01430"/>
    </source>
</evidence>
<dbReference type="GO" id="GO:0051205">
    <property type="term" value="P:protein insertion into membrane"/>
    <property type="evidence" value="ECO:0007669"/>
    <property type="project" value="UniProtKB-UniRule"/>
</dbReference>
<dbReference type="RefSeq" id="WP_078482948.1">
    <property type="nucleotide sequence ID" value="NZ_MPRL01000013.1"/>
</dbReference>
<dbReference type="OrthoDB" id="9803054at2"/>
<dbReference type="PIRSF" id="PIRSF006076">
    <property type="entry name" value="OM_assembly_OMP85"/>
    <property type="match status" value="1"/>
</dbReference>
<dbReference type="InterPro" id="IPR010827">
    <property type="entry name" value="BamA/TamA_POTRA"/>
</dbReference>
<dbReference type="Gene3D" id="3.10.20.310">
    <property type="entry name" value="membrane protein fhac"/>
    <property type="match status" value="5"/>
</dbReference>
<comment type="similarity">
    <text evidence="8">Belongs to the BamA family.</text>
</comment>
<proteinExistence type="inferred from homology"/>
<accession>A0A1T2L7V8</accession>
<dbReference type="Gene3D" id="2.40.160.50">
    <property type="entry name" value="membrane protein fhac: a member of the omp85/tpsb transporter family"/>
    <property type="match status" value="1"/>
</dbReference>
<protein>
    <recommendedName>
        <fullName evidence="8 9">Outer membrane protein assembly factor BamA</fullName>
    </recommendedName>
</protein>
<feature type="domain" description="POTRA" evidence="10">
    <location>
        <begin position="266"/>
        <end position="344"/>
    </location>
</feature>
<sequence length="759" mass="84791" precursor="true">MTIFRRFLLLLLLPTTQVFAVESFEIKDIRVEGLQRISAGTVFNYLPVKVGDQLNDSSSSDSIRSLFKTGFFKDVRLEREGDVLVVFVVERPAISDVNISGNKDIETEQLLEGLKQVGLAEGRVFDRSLLAKVEQELQRMYFARGKYGVKIQSTMTPLERNRVDINIDVSEGRAARIKEINIIGNEAFDDGDLLDEFQLSTSTMFSFYTKSDQYSREKLSADLEMLRSFYLNRGYINFVINSTQVSITPDKKDIYVTINLTEGDVYTISSVKMAGDLVVPAEELLPLVKIDNGETFSRKKTTTASSAISDRLGDDGYAFANVNTIPDIDKEKKQVALTFFVDPGNRVYVRRINFIGNTKTKDEVLRREMRQIEGGWISTSKVNRSRIRLQRLNYFDRVNVETPAVPGSADQVDVNFSVDEKPSGNLMAAVGYSQTQGAIFNASITQDNFLGEGKRVSLAFNNSDVNTVYSLSYLDPYFTMDGLSLGLNASYKETDAEEANISSYTTDSKGLGITMDIPINEYDTVSLGLSYENLAVHTGPYTSTEITDFLANEGDVFDNVSLRLGWAHDTRNKVVFPTEGGLQSLNADITVPGLDLEYYTLSYRHNRYFPIAKHLTMAIKANVAYGESYGETEEFPFFRNYYAGGIRSIRGFRDNTIGPRDSSNNPLGGNLKLVGNGELIFPFPFALDSNTFRMSLFGDIGSVYGTVQDFDAEELRYSAGVAATWLSPLGPMSFSYAFPFNDKSSDETESFQFTLGSTF</sequence>
<feature type="domain" description="POTRA" evidence="10">
    <location>
        <begin position="24"/>
        <end position="91"/>
    </location>
</feature>
<feature type="domain" description="POTRA" evidence="10">
    <location>
        <begin position="347"/>
        <end position="421"/>
    </location>
</feature>
<evidence type="ECO:0000256" key="5">
    <source>
        <dbReference type="ARBA" id="ARBA00022737"/>
    </source>
</evidence>
<comment type="function">
    <text evidence="8">Part of the outer membrane protein assembly complex, which is involved in assembly and insertion of beta-barrel proteins into the outer membrane.</text>
</comment>
<dbReference type="FunFam" id="3.10.20.310:FF:000003">
    <property type="entry name" value="Outer membrane protein assembly factor BamA"/>
    <property type="match status" value="1"/>
</dbReference>
<organism evidence="11 12">
    <name type="scientific">Solemya pervernicosa gill symbiont</name>
    <dbReference type="NCBI Taxonomy" id="642797"/>
    <lineage>
        <taxon>Bacteria</taxon>
        <taxon>Pseudomonadati</taxon>
        <taxon>Pseudomonadota</taxon>
        <taxon>Gammaproteobacteria</taxon>
        <taxon>sulfur-oxidizing symbionts</taxon>
    </lineage>
</organism>